<dbReference type="PANTHER" id="PTHR45808">
    <property type="entry name" value="RHO GTPASE-ACTIVATING PROTEIN 68F"/>
    <property type="match status" value="1"/>
</dbReference>
<feature type="region of interest" description="Disordered" evidence="1">
    <location>
        <begin position="453"/>
        <end position="497"/>
    </location>
</feature>
<dbReference type="GO" id="GO:0007264">
    <property type="term" value="P:small GTPase-mediated signal transduction"/>
    <property type="evidence" value="ECO:0007669"/>
    <property type="project" value="TreeGrafter"/>
</dbReference>
<feature type="compositionally biased region" description="Polar residues" evidence="1">
    <location>
        <begin position="455"/>
        <end position="472"/>
    </location>
</feature>
<feature type="region of interest" description="Disordered" evidence="1">
    <location>
        <begin position="47"/>
        <end position="71"/>
    </location>
</feature>
<dbReference type="GO" id="GO:0005737">
    <property type="term" value="C:cytoplasm"/>
    <property type="evidence" value="ECO:0007669"/>
    <property type="project" value="TreeGrafter"/>
</dbReference>
<organism evidence="3">
    <name type="scientific">Bionectria ochroleuca</name>
    <name type="common">Gliocladium roseum</name>
    <dbReference type="NCBI Taxonomy" id="29856"/>
    <lineage>
        <taxon>Eukaryota</taxon>
        <taxon>Fungi</taxon>
        <taxon>Dikarya</taxon>
        <taxon>Ascomycota</taxon>
        <taxon>Pezizomycotina</taxon>
        <taxon>Sordariomycetes</taxon>
        <taxon>Hypocreomycetidae</taxon>
        <taxon>Hypocreales</taxon>
        <taxon>Bionectriaceae</taxon>
        <taxon>Clonostachys</taxon>
    </lineage>
</organism>
<dbReference type="InterPro" id="IPR000198">
    <property type="entry name" value="RhoGAP_dom"/>
</dbReference>
<dbReference type="AlphaFoldDB" id="A0A0B7K092"/>
<reference evidence="3" key="1">
    <citation type="submission" date="2015-01" db="EMBL/GenBank/DDBJ databases">
        <authorList>
            <person name="Durling Mikael"/>
        </authorList>
    </citation>
    <scope>NUCLEOTIDE SEQUENCE</scope>
</reference>
<name>A0A0B7K092_BIOOC</name>
<dbReference type="InterPro" id="IPR008936">
    <property type="entry name" value="Rho_GTPase_activation_prot"/>
</dbReference>
<evidence type="ECO:0000259" key="2">
    <source>
        <dbReference type="PROSITE" id="PS50238"/>
    </source>
</evidence>
<dbReference type="EMBL" id="CDPU01000012">
    <property type="protein sequence ID" value="CEO48992.1"/>
    <property type="molecule type" value="Genomic_DNA"/>
</dbReference>
<evidence type="ECO:0000313" key="3">
    <source>
        <dbReference type="EMBL" id="CEO48992.1"/>
    </source>
</evidence>
<dbReference type="Gene3D" id="1.10.555.10">
    <property type="entry name" value="Rho GTPase activation protein"/>
    <property type="match status" value="1"/>
</dbReference>
<dbReference type="PANTHER" id="PTHR45808:SF2">
    <property type="entry name" value="RHO GTPASE-ACTIVATING PROTEIN 68F"/>
    <property type="match status" value="1"/>
</dbReference>
<gene>
    <name evidence="3" type="ORF">BN869_000005049_1</name>
</gene>
<dbReference type="Pfam" id="PF00620">
    <property type="entry name" value="RhoGAP"/>
    <property type="match status" value="1"/>
</dbReference>
<accession>A0A0B7K092</accession>
<dbReference type="CDD" id="cd00159">
    <property type="entry name" value="RhoGAP"/>
    <property type="match status" value="1"/>
</dbReference>
<dbReference type="PROSITE" id="PS50238">
    <property type="entry name" value="RHOGAP"/>
    <property type="match status" value="1"/>
</dbReference>
<feature type="domain" description="Rho-GAP" evidence="2">
    <location>
        <begin position="177"/>
        <end position="440"/>
    </location>
</feature>
<sequence>MAAPVSGYPTHLVPNSCSTTEIHVPLRRVPRASRSSTSLAFPQSATVHHLGGQRDGPMRRTSRTWTTSSGDLGLMSDTDEFDDRALVVQEYNRLAKKKKIEPAIPEKRGWLHRMLRSTSNGSQAQRAARSAGRPGTPSLQHRRSVSEYANHLAPCRNNPTRTLTLQSMVRLSGKSVLYLPQDYTPGSLVLPTCLRATAQHLSQHVTTRGIFRISGSVRVVNTLFDYYCYSNNGGLDVSSTVRCANLPSHIDFSIHDVASTFKRMISTLPGGILGTLSIFDALVAIHAQLRGDPEFPRTKQTKVCARLIALAIGAIESQFRRELICAVFGLLSLIGRVAEVTPREDEGGRPLPTGDLMGYSALGIVFGPLLVGELLDQYDMNFATPSNGMLLLPPGAKKIRQGRRKPAPTEKNLVGAQTINKVNIVNSITEMLIANWRDVVRQMKALGIHHRKDVSNPTLRSGSLRPSFSESYTARKPPRGREPTQRESGVQADRDRSPVFEAPMVNSKIRQPQPRRSFGSAQLNSRPSAGVLSPTMEEGSIEGERRGKMASETMFREPAFSVQNGKKHTRSEPPCYTEEKSWWGVFKHSHETRSPRDKE</sequence>
<evidence type="ECO:0000256" key="1">
    <source>
        <dbReference type="SAM" id="MobiDB-lite"/>
    </source>
</evidence>
<protein>
    <recommendedName>
        <fullName evidence="2">Rho-GAP domain-containing protein</fullName>
    </recommendedName>
</protein>
<dbReference type="GO" id="GO:0005096">
    <property type="term" value="F:GTPase activator activity"/>
    <property type="evidence" value="ECO:0007669"/>
    <property type="project" value="TreeGrafter"/>
</dbReference>
<dbReference type="SMART" id="SM00324">
    <property type="entry name" value="RhoGAP"/>
    <property type="match status" value="1"/>
</dbReference>
<feature type="region of interest" description="Disordered" evidence="1">
    <location>
        <begin position="117"/>
        <end position="142"/>
    </location>
</feature>
<feature type="region of interest" description="Disordered" evidence="1">
    <location>
        <begin position="510"/>
        <end position="549"/>
    </location>
</feature>
<proteinExistence type="predicted"/>
<feature type="compositionally biased region" description="Low complexity" evidence="1">
    <location>
        <begin position="121"/>
        <end position="133"/>
    </location>
</feature>
<dbReference type="SUPFAM" id="SSF48350">
    <property type="entry name" value="GTPase activation domain, GAP"/>
    <property type="match status" value="1"/>
</dbReference>